<dbReference type="InterPro" id="IPR050615">
    <property type="entry name" value="ATP-dep_DNA_Helicase"/>
</dbReference>
<evidence type="ECO:0000313" key="6">
    <source>
        <dbReference type="EMBL" id="OGD67367.1"/>
    </source>
</evidence>
<dbReference type="Pfam" id="PF00271">
    <property type="entry name" value="Helicase_C"/>
    <property type="match status" value="1"/>
</dbReference>
<protein>
    <recommendedName>
        <fullName evidence="5">Helicase ATP-binding domain-containing protein</fullName>
    </recommendedName>
</protein>
<gene>
    <name evidence="6" type="ORF">A2Z61_00660</name>
</gene>
<reference evidence="6 7" key="1">
    <citation type="journal article" date="2016" name="Nat. Commun.">
        <title>Thousands of microbial genomes shed light on interconnected biogeochemical processes in an aquifer system.</title>
        <authorList>
            <person name="Anantharaman K."/>
            <person name="Brown C.T."/>
            <person name="Hug L.A."/>
            <person name="Sharon I."/>
            <person name="Castelle C.J."/>
            <person name="Probst A.J."/>
            <person name="Thomas B.C."/>
            <person name="Singh A."/>
            <person name="Wilkins M.J."/>
            <person name="Karaoz U."/>
            <person name="Brodie E.L."/>
            <person name="Williams K.H."/>
            <person name="Hubbard S.S."/>
            <person name="Banfield J.F."/>
        </authorList>
    </citation>
    <scope>NUCLEOTIDE SEQUENCE [LARGE SCALE GENOMIC DNA]</scope>
</reference>
<dbReference type="InterPro" id="IPR001650">
    <property type="entry name" value="Helicase_C-like"/>
</dbReference>
<dbReference type="EMBL" id="MFAC01000010">
    <property type="protein sequence ID" value="OGD67367.1"/>
    <property type="molecule type" value="Genomic_DNA"/>
</dbReference>
<keyword evidence="1" id="KW-0547">Nucleotide-binding</keyword>
<name>A0A1F5EIX4_9BACT</name>
<dbReference type="InterPro" id="IPR014001">
    <property type="entry name" value="Helicase_ATP-bd"/>
</dbReference>
<dbReference type="CDD" id="cd17926">
    <property type="entry name" value="DEXHc_RE"/>
    <property type="match status" value="1"/>
</dbReference>
<dbReference type="PROSITE" id="PS51192">
    <property type="entry name" value="HELICASE_ATP_BIND_1"/>
    <property type="match status" value="1"/>
</dbReference>
<evidence type="ECO:0000313" key="7">
    <source>
        <dbReference type="Proteomes" id="UP000186029"/>
    </source>
</evidence>
<dbReference type="GO" id="GO:0016787">
    <property type="term" value="F:hydrolase activity"/>
    <property type="evidence" value="ECO:0007669"/>
    <property type="project" value="UniProtKB-KW"/>
</dbReference>
<dbReference type="Gene3D" id="3.40.50.300">
    <property type="entry name" value="P-loop containing nucleotide triphosphate hydrolases"/>
    <property type="match status" value="2"/>
</dbReference>
<evidence type="ECO:0000256" key="4">
    <source>
        <dbReference type="ARBA" id="ARBA00022840"/>
    </source>
</evidence>
<dbReference type="GO" id="GO:0004386">
    <property type="term" value="F:helicase activity"/>
    <property type="evidence" value="ECO:0007669"/>
    <property type="project" value="UniProtKB-KW"/>
</dbReference>
<dbReference type="Pfam" id="PF04851">
    <property type="entry name" value="ResIII"/>
    <property type="match status" value="1"/>
</dbReference>
<dbReference type="Proteomes" id="UP000186029">
    <property type="component" value="Unassembled WGS sequence"/>
</dbReference>
<evidence type="ECO:0000256" key="1">
    <source>
        <dbReference type="ARBA" id="ARBA00022741"/>
    </source>
</evidence>
<organism evidence="6 7">
    <name type="scientific">Candidatus Campbellbacteria bacterium RIFCSPLOWO2_02_35_12</name>
    <dbReference type="NCBI Taxonomy" id="1797580"/>
    <lineage>
        <taxon>Bacteria</taxon>
        <taxon>Candidatus Campbelliibacteriota</taxon>
    </lineage>
</organism>
<evidence type="ECO:0000256" key="3">
    <source>
        <dbReference type="ARBA" id="ARBA00022806"/>
    </source>
</evidence>
<dbReference type="STRING" id="1797580.A2Z61_00660"/>
<evidence type="ECO:0000259" key="5">
    <source>
        <dbReference type="PROSITE" id="PS51192"/>
    </source>
</evidence>
<keyword evidence="2" id="KW-0378">Hydrolase</keyword>
<comment type="caution">
    <text evidence="6">The sequence shown here is derived from an EMBL/GenBank/DDBJ whole genome shotgun (WGS) entry which is preliminary data.</text>
</comment>
<dbReference type="CDD" id="cd18785">
    <property type="entry name" value="SF2_C"/>
    <property type="match status" value="1"/>
</dbReference>
<dbReference type="InterPro" id="IPR027417">
    <property type="entry name" value="P-loop_NTPase"/>
</dbReference>
<dbReference type="SMART" id="SM00487">
    <property type="entry name" value="DEXDc"/>
    <property type="match status" value="1"/>
</dbReference>
<proteinExistence type="predicted"/>
<sequence length="428" mass="49455">MNFLSTDYLTRKRLGMSIYKVQKYFKLIEESGENVFLPRGFLNQLVSFLESSNIQYTVQYKYPETEKVVFKSLIKLTPLQGEALEKSLKQTQGVIVAPPGSGKTMIGMELIVKRELPALILVHRKQLLDQWVDRIETYLDIPKLKIGRFSSSKKSVGKEITVALMQSLARYKNITELENKFGTIIVDECHHIPAKTFREVIAKLNSQYLYGLTATPKRKHNDEQLIFVYIGDIIAEMEADENNHNKIKQIQKPKIIIKETDLEIPFQWKTDRFQLLAKIISFDTGRNKLISGDILKQIEDGNKVLVLSERKEHLEILGLCLKGKCETIMISGDDSTPKRTSKLKQINYGHYQVILSTGQFFGEGLDIKNISTLVLAFPFSFEGKLVQYIGRLLHSTNPKFVLDYRDKKVAFLERQFKQRNRYYKKYVP</sequence>
<accession>A0A1F5EIX4</accession>
<dbReference type="PANTHER" id="PTHR11274:SF0">
    <property type="entry name" value="GENERAL TRANSCRIPTION AND DNA REPAIR FACTOR IIH HELICASE SUBUNIT XPB"/>
    <property type="match status" value="1"/>
</dbReference>
<dbReference type="InterPro" id="IPR006935">
    <property type="entry name" value="Helicase/UvrB_N"/>
</dbReference>
<feature type="domain" description="Helicase ATP-binding" evidence="5">
    <location>
        <begin position="84"/>
        <end position="234"/>
    </location>
</feature>
<evidence type="ECO:0000256" key="2">
    <source>
        <dbReference type="ARBA" id="ARBA00022801"/>
    </source>
</evidence>
<dbReference type="AlphaFoldDB" id="A0A1F5EIX4"/>
<dbReference type="SUPFAM" id="SSF52540">
    <property type="entry name" value="P-loop containing nucleoside triphosphate hydrolases"/>
    <property type="match status" value="2"/>
</dbReference>
<dbReference type="PANTHER" id="PTHR11274">
    <property type="entry name" value="RAD25/XP-B DNA REPAIR HELICASE"/>
    <property type="match status" value="1"/>
</dbReference>
<keyword evidence="3" id="KW-0347">Helicase</keyword>
<dbReference type="GO" id="GO:0005524">
    <property type="term" value="F:ATP binding"/>
    <property type="evidence" value="ECO:0007669"/>
    <property type="project" value="UniProtKB-KW"/>
</dbReference>
<keyword evidence="4" id="KW-0067">ATP-binding</keyword>
<dbReference type="GO" id="GO:0003677">
    <property type="term" value="F:DNA binding"/>
    <property type="evidence" value="ECO:0007669"/>
    <property type="project" value="InterPro"/>
</dbReference>